<dbReference type="GO" id="GO:0043531">
    <property type="term" value="F:ADP binding"/>
    <property type="evidence" value="ECO:0007669"/>
    <property type="project" value="InterPro"/>
</dbReference>
<dbReference type="PANTHER" id="PTHR36766:SF30">
    <property type="entry name" value="TIR-NBS TYPE DISEASE RESISTANCE PROTEIN-RELATED"/>
    <property type="match status" value="1"/>
</dbReference>
<dbReference type="Gene3D" id="3.80.10.10">
    <property type="entry name" value="Ribonuclease Inhibitor"/>
    <property type="match status" value="1"/>
</dbReference>
<dbReference type="AlphaFoldDB" id="A0A022QRQ1"/>
<dbReference type="InterPro" id="IPR027417">
    <property type="entry name" value="P-loop_NTPase"/>
</dbReference>
<sequence length="772" mass="88403">MAAYAAVVSLMNNIDNIQNHPRFSISLDKKQTESLGEKLDFLLDFIEMNHSHEFLETEIASAAYAAEDVIESHIVDQIHSGSISSLDLQTVILDMDSVKEKVVIFKEEKEGLLKVHRQYSTSTTSSTPSITGGGKSTTTMVGLDEELIQLLDALTGRQSSLQIIPIVGMGGIGKTTLARNAYEHGLIVNRFDIRAWATISQEYSVKEIFSELLSRESSESANEQQLSQELYQSLIGRRYLIILDDIWSIDAWEKMMFFFPDNNNGSRIIITTRLSNVAVQFGSSSYFSKKFLDENQSWKLFCEKAFSQEEVCPPEFEEIGKKIAEKCQGLPLLIVVIGALLRNLKEVAKCYVNDLIDRNLILGSWFDGRVKYSTMHDLVRDLCIKKAQKEKFICMMRFRDIPLGVKMECRIAFQEKIPKENYDHELFFHELESASLARSLIGKRGGELSLEFKLLRVSHMIGFSLENIFKHVNLRYIFKPDDWRTTTISYKLPSSISLLWNLQVLVFPFIDLVAPPEIWEMAQLWYVKSISIYLPEPHSSCDQQDEDEFIVLRNLQTLKKVVNLRLSEEVCKRIPNIKILHMEYHPQSSLRESDDTQQGGLLKKMTFPTSLRKLELSNCDLGPEDLRTIGSLPNLVHFKLQGEIIGNEWDPVEGEFICLKFLEIHFCHDLIYWNADSSHFPVLEKLVLLGLSKLDEIPLGIGEIPTLGIIVLDDCSESANISAMKILEEQEYLGNDDLRVEIMFWKKEDLERFKEKAKQFQCFTSNNLGFFS</sequence>
<keyword evidence="5" id="KW-0067">ATP-binding</keyword>
<feature type="domain" description="NB-ARC" evidence="6">
    <location>
        <begin position="149"/>
        <end position="309"/>
    </location>
</feature>
<dbReference type="Gene3D" id="3.40.50.300">
    <property type="entry name" value="P-loop containing nucleotide triphosphate hydrolases"/>
    <property type="match status" value="1"/>
</dbReference>
<keyword evidence="4" id="KW-0611">Plant defense</keyword>
<dbReference type="InterPro" id="IPR042197">
    <property type="entry name" value="Apaf_helical"/>
</dbReference>
<dbReference type="Gene3D" id="1.10.8.430">
    <property type="entry name" value="Helical domain of apoptotic protease-activating factors"/>
    <property type="match status" value="1"/>
</dbReference>
<dbReference type="SUPFAM" id="SSF52058">
    <property type="entry name" value="L domain-like"/>
    <property type="match status" value="1"/>
</dbReference>
<dbReference type="Proteomes" id="UP000030748">
    <property type="component" value="Unassembled WGS sequence"/>
</dbReference>
<dbReference type="GO" id="GO:0006952">
    <property type="term" value="P:defense response"/>
    <property type="evidence" value="ECO:0007669"/>
    <property type="project" value="UniProtKB-KW"/>
</dbReference>
<proteinExistence type="inferred from homology"/>
<evidence type="ECO:0000256" key="1">
    <source>
        <dbReference type="ARBA" id="ARBA00008894"/>
    </source>
</evidence>
<evidence type="ECO:0000259" key="7">
    <source>
        <dbReference type="Pfam" id="PF23559"/>
    </source>
</evidence>
<reference evidence="8 9" key="1">
    <citation type="journal article" date="2013" name="Proc. Natl. Acad. Sci. U.S.A.">
        <title>Fine-scale variation in meiotic recombination in Mimulus inferred from population shotgun sequencing.</title>
        <authorList>
            <person name="Hellsten U."/>
            <person name="Wright K.M."/>
            <person name="Jenkins J."/>
            <person name="Shu S."/>
            <person name="Yuan Y."/>
            <person name="Wessler S.R."/>
            <person name="Schmutz J."/>
            <person name="Willis J.H."/>
            <person name="Rokhsar D.S."/>
        </authorList>
    </citation>
    <scope>NUCLEOTIDE SEQUENCE [LARGE SCALE GENOMIC DNA]</scope>
    <source>
        <strain evidence="9">cv. DUN x IM62</strain>
    </source>
</reference>
<dbReference type="GO" id="GO:0005524">
    <property type="term" value="F:ATP binding"/>
    <property type="evidence" value="ECO:0007669"/>
    <property type="project" value="UniProtKB-KW"/>
</dbReference>
<dbReference type="FunFam" id="3.40.50.300:FF:001091">
    <property type="entry name" value="Probable disease resistance protein At1g61300"/>
    <property type="match status" value="1"/>
</dbReference>
<evidence type="ECO:0000313" key="8">
    <source>
        <dbReference type="EMBL" id="EYU29928.1"/>
    </source>
</evidence>
<dbReference type="Pfam" id="PF00931">
    <property type="entry name" value="NB-ARC"/>
    <property type="match status" value="1"/>
</dbReference>
<name>A0A022QRQ1_ERYGU</name>
<evidence type="ECO:0000256" key="2">
    <source>
        <dbReference type="ARBA" id="ARBA00022614"/>
    </source>
</evidence>
<dbReference type="InterPro" id="IPR002182">
    <property type="entry name" value="NB-ARC"/>
</dbReference>
<dbReference type="SUPFAM" id="SSF52540">
    <property type="entry name" value="P-loop containing nucleoside triphosphate hydrolases"/>
    <property type="match status" value="1"/>
</dbReference>
<comment type="similarity">
    <text evidence="1">Belongs to the disease resistance NB-LRR family.</text>
</comment>
<feature type="domain" description="Disease resistance protein winged helix" evidence="7">
    <location>
        <begin position="343"/>
        <end position="383"/>
    </location>
</feature>
<keyword evidence="9" id="KW-1185">Reference proteome</keyword>
<dbReference type="Pfam" id="PF23559">
    <property type="entry name" value="WHD_DRP"/>
    <property type="match status" value="1"/>
</dbReference>
<organism evidence="8 9">
    <name type="scientific">Erythranthe guttata</name>
    <name type="common">Yellow monkey flower</name>
    <name type="synonym">Mimulus guttatus</name>
    <dbReference type="NCBI Taxonomy" id="4155"/>
    <lineage>
        <taxon>Eukaryota</taxon>
        <taxon>Viridiplantae</taxon>
        <taxon>Streptophyta</taxon>
        <taxon>Embryophyta</taxon>
        <taxon>Tracheophyta</taxon>
        <taxon>Spermatophyta</taxon>
        <taxon>Magnoliopsida</taxon>
        <taxon>eudicotyledons</taxon>
        <taxon>Gunneridae</taxon>
        <taxon>Pentapetalae</taxon>
        <taxon>asterids</taxon>
        <taxon>lamiids</taxon>
        <taxon>Lamiales</taxon>
        <taxon>Phrymaceae</taxon>
        <taxon>Erythranthe</taxon>
    </lineage>
</organism>
<keyword evidence="2" id="KW-0433">Leucine-rich repeat</keyword>
<dbReference type="InterPro" id="IPR032675">
    <property type="entry name" value="LRR_dom_sf"/>
</dbReference>
<dbReference type="InterPro" id="IPR058922">
    <property type="entry name" value="WHD_DRP"/>
</dbReference>
<dbReference type="EMBL" id="KI631111">
    <property type="protein sequence ID" value="EYU29928.1"/>
    <property type="molecule type" value="Genomic_DNA"/>
</dbReference>
<dbReference type="Gene3D" id="1.20.5.4130">
    <property type="match status" value="1"/>
</dbReference>
<evidence type="ECO:0000256" key="3">
    <source>
        <dbReference type="ARBA" id="ARBA00022741"/>
    </source>
</evidence>
<dbReference type="eggNOG" id="KOG4658">
    <property type="taxonomic scope" value="Eukaryota"/>
</dbReference>
<accession>A0A022QRQ1</accession>
<evidence type="ECO:0000256" key="5">
    <source>
        <dbReference type="ARBA" id="ARBA00022840"/>
    </source>
</evidence>
<evidence type="ECO:0000259" key="6">
    <source>
        <dbReference type="Pfam" id="PF00931"/>
    </source>
</evidence>
<evidence type="ECO:0000256" key="4">
    <source>
        <dbReference type="ARBA" id="ARBA00022821"/>
    </source>
</evidence>
<evidence type="ECO:0000313" key="9">
    <source>
        <dbReference type="Proteomes" id="UP000030748"/>
    </source>
</evidence>
<keyword evidence="3" id="KW-0547">Nucleotide-binding</keyword>
<dbReference type="PANTHER" id="PTHR36766">
    <property type="entry name" value="PLANT BROAD-SPECTRUM MILDEW RESISTANCE PROTEIN RPW8"/>
    <property type="match status" value="1"/>
</dbReference>
<gene>
    <name evidence="8" type="ORF">MIMGU_mgv1a001694mg</name>
</gene>
<protein>
    <submittedName>
        <fullName evidence="8">Uncharacterized protein</fullName>
    </submittedName>
</protein>
<dbReference type="PRINTS" id="PR00364">
    <property type="entry name" value="DISEASERSIST"/>
</dbReference>